<dbReference type="InterPro" id="IPR051681">
    <property type="entry name" value="Ser/Thr_Kinases-Pseudokinases"/>
</dbReference>
<feature type="compositionally biased region" description="Low complexity" evidence="2">
    <location>
        <begin position="367"/>
        <end position="387"/>
    </location>
</feature>
<feature type="region of interest" description="Disordered" evidence="2">
    <location>
        <begin position="295"/>
        <end position="317"/>
    </location>
</feature>
<dbReference type="InterPro" id="IPR006597">
    <property type="entry name" value="Sel1-like"/>
</dbReference>
<dbReference type="EMBL" id="LLXJ01001114">
    <property type="protein sequence ID" value="PKC03828.1"/>
    <property type="molecule type" value="Genomic_DNA"/>
</dbReference>
<dbReference type="PROSITE" id="PS50011">
    <property type="entry name" value="PROTEIN_KINASE_DOM"/>
    <property type="match status" value="1"/>
</dbReference>
<sequence length="661" mass="75893">MTSPNDWIDKKIKDDDINYFEYNEFSNMKNIGNGAFGIVNRADWKSCRSKVALKILASNSSINEDNMNKFLKELKNLRKVNFHPNINRCFGITKEPSSNNYIMVLHYANQGNLREYLENNFASLQWKDKIQMALDITLGLKCLHSREIIHRDLHAKNILVNDNTLMIADLGLSKQTTVDVTSISKIYGMPAYVEPQCYKTDNYVRNKKSDVYSLGVLLWEISSGYPPFSTIPIQILGYKIAMGYREQPIIDTPSSYVDLYQKCWDDNPDLRPTIDDVFDKLNKISLEFNTDNEGYSEITEKNNNETESQSSKSSDFQISTPLSSVSFYIDNERKSSISSDVSQTENQTDKPPPSSSVSSNINEDKSVNQPENQTNTPPPSSSVSSNINEDKSVNQPENQTNTPPPSSPVLSNINEDKSVNQTENQTNTPPPSSPISSKNNENERKSNTFLEEIFQAYLKYHNNGFTKSFDFYKFLENHKAKSREILNYFANNQATQHYKVIIGFFHYKGFGVDKDLDMAFKWYTHASQHNVINGYYHVGRCYHYGYGIKKDLKKAFKFYQIAANNGCNIALYYLANFYEYGYGIQKNNFKAYELYKNSAKNGFIPSQYSLAISYEYGIDTLDNQVPVNKGKALKWYKLYQENDGIHKVSEYINNIKKELEQ</sequence>
<dbReference type="PRINTS" id="PR00109">
    <property type="entry name" value="TYRKINASE"/>
</dbReference>
<dbReference type="VEuPathDB" id="FungiDB:FUN_021035"/>
<organism evidence="4 5">
    <name type="scientific">Rhizophagus irregularis</name>
    <dbReference type="NCBI Taxonomy" id="588596"/>
    <lineage>
        <taxon>Eukaryota</taxon>
        <taxon>Fungi</taxon>
        <taxon>Fungi incertae sedis</taxon>
        <taxon>Mucoromycota</taxon>
        <taxon>Glomeromycotina</taxon>
        <taxon>Glomeromycetes</taxon>
        <taxon>Glomerales</taxon>
        <taxon>Glomeraceae</taxon>
        <taxon>Rhizophagus</taxon>
    </lineage>
</organism>
<evidence type="ECO:0000256" key="2">
    <source>
        <dbReference type="SAM" id="MobiDB-lite"/>
    </source>
</evidence>
<dbReference type="InterPro" id="IPR001245">
    <property type="entry name" value="Ser-Thr/Tyr_kinase_cat_dom"/>
</dbReference>
<accession>A0A2N0PAI3</accession>
<dbReference type="Pfam" id="PF08238">
    <property type="entry name" value="Sel1"/>
    <property type="match status" value="4"/>
</dbReference>
<dbReference type="AlphaFoldDB" id="A0A2N0PAI3"/>
<keyword evidence="1" id="KW-0547">Nucleotide-binding</keyword>
<feature type="region of interest" description="Disordered" evidence="2">
    <location>
        <begin position="336"/>
        <end position="443"/>
    </location>
</feature>
<dbReference type="GO" id="GO:0004674">
    <property type="term" value="F:protein serine/threonine kinase activity"/>
    <property type="evidence" value="ECO:0007669"/>
    <property type="project" value="TreeGrafter"/>
</dbReference>
<dbReference type="Pfam" id="PF07714">
    <property type="entry name" value="PK_Tyr_Ser-Thr"/>
    <property type="match status" value="1"/>
</dbReference>
<keyword evidence="4" id="KW-0808">Transferase</keyword>
<gene>
    <name evidence="4" type="ORF">RhiirA5_503172</name>
</gene>
<keyword evidence="1" id="KW-0067">ATP-binding</keyword>
<dbReference type="InterPro" id="IPR011990">
    <property type="entry name" value="TPR-like_helical_dom_sf"/>
</dbReference>
<dbReference type="Gene3D" id="1.25.40.10">
    <property type="entry name" value="Tetratricopeptide repeat domain"/>
    <property type="match status" value="1"/>
</dbReference>
<dbReference type="InterPro" id="IPR017441">
    <property type="entry name" value="Protein_kinase_ATP_BS"/>
</dbReference>
<proteinExistence type="predicted"/>
<feature type="compositionally biased region" description="Polar residues" evidence="2">
    <location>
        <begin position="336"/>
        <end position="346"/>
    </location>
</feature>
<dbReference type="GO" id="GO:0005524">
    <property type="term" value="F:ATP binding"/>
    <property type="evidence" value="ECO:0007669"/>
    <property type="project" value="UniProtKB-UniRule"/>
</dbReference>
<dbReference type="Proteomes" id="UP000232722">
    <property type="component" value="Unassembled WGS sequence"/>
</dbReference>
<evidence type="ECO:0000259" key="3">
    <source>
        <dbReference type="PROSITE" id="PS50011"/>
    </source>
</evidence>
<feature type="compositionally biased region" description="Low complexity" evidence="2">
    <location>
        <begin position="305"/>
        <end position="314"/>
    </location>
</feature>
<feature type="domain" description="Protein kinase" evidence="3">
    <location>
        <begin position="25"/>
        <end position="286"/>
    </location>
</feature>
<dbReference type="SMART" id="SM00671">
    <property type="entry name" value="SEL1"/>
    <property type="match status" value="4"/>
</dbReference>
<dbReference type="VEuPathDB" id="FungiDB:RhiirFUN_000108"/>
<evidence type="ECO:0000313" key="4">
    <source>
        <dbReference type="EMBL" id="PKC03828.1"/>
    </source>
</evidence>
<name>A0A2N0PAI3_9GLOM</name>
<reference evidence="4 5" key="1">
    <citation type="submission" date="2016-04" db="EMBL/GenBank/DDBJ databases">
        <title>Genome analyses suggest a sexual origin of heterokaryosis in a supposedly ancient asexual fungus.</title>
        <authorList>
            <person name="Ropars J."/>
            <person name="Sedzielewska K."/>
            <person name="Noel J."/>
            <person name="Charron P."/>
            <person name="Farinelli L."/>
            <person name="Marton T."/>
            <person name="Kruger M."/>
            <person name="Pelin A."/>
            <person name="Brachmann A."/>
            <person name="Corradi N."/>
        </authorList>
    </citation>
    <scope>NUCLEOTIDE SEQUENCE [LARGE SCALE GENOMIC DNA]</scope>
    <source>
        <strain evidence="4 5">A5</strain>
    </source>
</reference>
<dbReference type="PROSITE" id="PS00107">
    <property type="entry name" value="PROTEIN_KINASE_ATP"/>
    <property type="match status" value="1"/>
</dbReference>
<dbReference type="PANTHER" id="PTHR44329">
    <property type="entry name" value="SERINE/THREONINE-PROTEIN KINASE TNNI3K-RELATED"/>
    <property type="match status" value="1"/>
</dbReference>
<evidence type="ECO:0000256" key="1">
    <source>
        <dbReference type="PROSITE-ProRule" id="PRU10141"/>
    </source>
</evidence>
<feature type="binding site" evidence="1">
    <location>
        <position position="54"/>
    </location>
    <ligand>
        <name>ATP</name>
        <dbReference type="ChEBI" id="CHEBI:30616"/>
    </ligand>
</feature>
<dbReference type="InterPro" id="IPR000719">
    <property type="entry name" value="Prot_kinase_dom"/>
</dbReference>
<dbReference type="SUPFAM" id="SSF56112">
    <property type="entry name" value="Protein kinase-like (PK-like)"/>
    <property type="match status" value="1"/>
</dbReference>
<keyword evidence="4" id="KW-0418">Kinase</keyword>
<dbReference type="Gene3D" id="1.10.510.10">
    <property type="entry name" value="Transferase(Phosphotransferase) domain 1"/>
    <property type="match status" value="1"/>
</dbReference>
<comment type="caution">
    <text evidence="4">The sequence shown here is derived from an EMBL/GenBank/DDBJ whole genome shotgun (WGS) entry which is preliminary data.</text>
</comment>
<dbReference type="VEuPathDB" id="FungiDB:RhiirA1_538941"/>
<evidence type="ECO:0000313" key="5">
    <source>
        <dbReference type="Proteomes" id="UP000232722"/>
    </source>
</evidence>
<protein>
    <submittedName>
        <fullName evidence="4">Kinase-like protein</fullName>
    </submittedName>
</protein>
<reference evidence="4 5" key="2">
    <citation type="submission" date="2017-09" db="EMBL/GenBank/DDBJ databases">
        <title>Extensive intraspecific genome diversity in a model arbuscular mycorrhizal fungus.</title>
        <authorList>
            <person name="Chen E.C."/>
            <person name="Morin E."/>
            <person name="Beaudet D."/>
            <person name="Noel J."/>
            <person name="Ndikumana S."/>
            <person name="Charron P."/>
            <person name="St-Onge C."/>
            <person name="Giorgi J."/>
            <person name="Grigoriev I.V."/>
            <person name="Roux C."/>
            <person name="Martin F.M."/>
            <person name="Corradi N."/>
        </authorList>
    </citation>
    <scope>NUCLEOTIDE SEQUENCE [LARGE SCALE GENOMIC DNA]</scope>
    <source>
        <strain evidence="4 5">A5</strain>
    </source>
</reference>
<dbReference type="InterPro" id="IPR011009">
    <property type="entry name" value="Kinase-like_dom_sf"/>
</dbReference>
<dbReference type="SUPFAM" id="SSF81901">
    <property type="entry name" value="HCP-like"/>
    <property type="match status" value="1"/>
</dbReference>